<dbReference type="InterPro" id="IPR000620">
    <property type="entry name" value="EamA_dom"/>
</dbReference>
<feature type="transmembrane region" description="Helical" evidence="7">
    <location>
        <begin position="126"/>
        <end position="145"/>
    </location>
</feature>
<feature type="domain" description="EamA" evidence="8">
    <location>
        <begin position="9"/>
        <end position="137"/>
    </location>
</feature>
<feature type="transmembrane region" description="Helical" evidence="7">
    <location>
        <begin position="241"/>
        <end position="261"/>
    </location>
</feature>
<accession>A0ABN6MC19</accession>
<protein>
    <submittedName>
        <fullName evidence="9">Transporter</fullName>
    </submittedName>
</protein>
<keyword evidence="6 7" id="KW-0472">Membrane</keyword>
<evidence type="ECO:0000256" key="5">
    <source>
        <dbReference type="ARBA" id="ARBA00022989"/>
    </source>
</evidence>
<feature type="transmembrane region" description="Helical" evidence="7">
    <location>
        <begin position="67"/>
        <end position="90"/>
    </location>
</feature>
<evidence type="ECO:0000256" key="7">
    <source>
        <dbReference type="SAM" id="Phobius"/>
    </source>
</evidence>
<name>A0ABN6MC19_9ACTN</name>
<sequence>MGSKSWTYVWCIVAQTAIFGLGNAVTKLAYDSITPFWCLALRFGLALLVFAVFFGRRIVLQLRQANLVDWLPAALCMAVSYISCNVALALTSATNVGFLVALPIVFTPVAAVFVLKRPYKLVHLPFQALAVFGLYLLCCNGGAFVFGWGEVLALVSAASLAGALVFGERGLKSLDVATVSAAQIGVTFVLSLVGALSLEPMIDVAAVQPPAWGVIVFLALLSTCLTFALQNVALTRLSSTTVSMLLCGEPLFTAAFSWIVLGEMLSGVGFAGAGLIVACVLVETYLDGRLAANVRSKARRGSRASQSPALESGSS</sequence>
<dbReference type="InterPro" id="IPR051258">
    <property type="entry name" value="Diverse_Substrate_Transporter"/>
</dbReference>
<keyword evidence="4 7" id="KW-0812">Transmembrane</keyword>
<organism evidence="9 10">
    <name type="scientific">Raoultibacter timonensis</name>
    <dbReference type="NCBI Taxonomy" id="1907662"/>
    <lineage>
        <taxon>Bacteria</taxon>
        <taxon>Bacillati</taxon>
        <taxon>Actinomycetota</taxon>
        <taxon>Coriobacteriia</taxon>
        <taxon>Eggerthellales</taxon>
        <taxon>Eggerthellaceae</taxon>
        <taxon>Raoultibacter</taxon>
    </lineage>
</organism>
<keyword evidence="10" id="KW-1185">Reference proteome</keyword>
<evidence type="ECO:0000256" key="4">
    <source>
        <dbReference type="ARBA" id="ARBA00022692"/>
    </source>
</evidence>
<evidence type="ECO:0000256" key="3">
    <source>
        <dbReference type="ARBA" id="ARBA00022475"/>
    </source>
</evidence>
<feature type="transmembrane region" description="Helical" evidence="7">
    <location>
        <begin position="210"/>
        <end position="229"/>
    </location>
</feature>
<evidence type="ECO:0000313" key="9">
    <source>
        <dbReference type="EMBL" id="BDE95542.1"/>
    </source>
</evidence>
<evidence type="ECO:0000256" key="2">
    <source>
        <dbReference type="ARBA" id="ARBA00007362"/>
    </source>
</evidence>
<dbReference type="SUPFAM" id="SSF103481">
    <property type="entry name" value="Multidrug resistance efflux transporter EmrE"/>
    <property type="match status" value="2"/>
</dbReference>
<keyword evidence="5 7" id="KW-1133">Transmembrane helix</keyword>
<dbReference type="RefSeq" id="WP_244411892.1">
    <property type="nucleotide sequence ID" value="NZ_AP025564.1"/>
</dbReference>
<dbReference type="EMBL" id="AP025564">
    <property type="protein sequence ID" value="BDE95542.1"/>
    <property type="molecule type" value="Genomic_DNA"/>
</dbReference>
<dbReference type="PANTHER" id="PTHR42920">
    <property type="entry name" value="OS03G0707200 PROTEIN-RELATED"/>
    <property type="match status" value="1"/>
</dbReference>
<feature type="transmembrane region" description="Helical" evidence="7">
    <location>
        <begin position="34"/>
        <end position="55"/>
    </location>
</feature>
<feature type="transmembrane region" description="Helical" evidence="7">
    <location>
        <begin position="96"/>
        <end position="114"/>
    </location>
</feature>
<evidence type="ECO:0000259" key="8">
    <source>
        <dbReference type="Pfam" id="PF00892"/>
    </source>
</evidence>
<dbReference type="InterPro" id="IPR037185">
    <property type="entry name" value="EmrE-like"/>
</dbReference>
<feature type="transmembrane region" description="Helical" evidence="7">
    <location>
        <begin position="267"/>
        <end position="286"/>
    </location>
</feature>
<evidence type="ECO:0000313" key="10">
    <source>
        <dbReference type="Proteomes" id="UP001320544"/>
    </source>
</evidence>
<keyword evidence="3" id="KW-1003">Cell membrane</keyword>
<dbReference type="Pfam" id="PF00892">
    <property type="entry name" value="EamA"/>
    <property type="match status" value="2"/>
</dbReference>
<comment type="similarity">
    <text evidence="2">Belongs to the EamA transporter family.</text>
</comment>
<dbReference type="PANTHER" id="PTHR42920:SF5">
    <property type="entry name" value="EAMA DOMAIN-CONTAINING PROTEIN"/>
    <property type="match status" value="1"/>
</dbReference>
<gene>
    <name evidence="9" type="ORF">CE91St30_08750</name>
</gene>
<proteinExistence type="inferred from homology"/>
<dbReference type="Proteomes" id="UP001320544">
    <property type="component" value="Chromosome"/>
</dbReference>
<feature type="domain" description="EamA" evidence="8">
    <location>
        <begin position="148"/>
        <end position="281"/>
    </location>
</feature>
<feature type="transmembrane region" description="Helical" evidence="7">
    <location>
        <begin position="179"/>
        <end position="198"/>
    </location>
</feature>
<reference evidence="9 10" key="1">
    <citation type="submission" date="2022-01" db="EMBL/GenBank/DDBJ databases">
        <title>Novel bile acid biosynthetic pathways are enriched in the microbiome of centenarians.</title>
        <authorList>
            <person name="Sato Y."/>
            <person name="Atarashi K."/>
            <person name="Plichta R.D."/>
            <person name="Arai Y."/>
            <person name="Sasajima S."/>
            <person name="Kearney M.S."/>
            <person name="Suda W."/>
            <person name="Takeshita K."/>
            <person name="Sasaki T."/>
            <person name="Okamoto S."/>
            <person name="Skelly N.A."/>
            <person name="Okamura Y."/>
            <person name="Vlamakis H."/>
            <person name="Li Y."/>
            <person name="Tanoue T."/>
            <person name="Takei H."/>
            <person name="Nittono H."/>
            <person name="Narushima S."/>
            <person name="Irie J."/>
            <person name="Itoh H."/>
            <person name="Moriya K."/>
            <person name="Sugiura Y."/>
            <person name="Suematsu M."/>
            <person name="Moritoki N."/>
            <person name="Shibata S."/>
            <person name="Littman R.D."/>
            <person name="Fischbach A.M."/>
            <person name="Uwamino Y."/>
            <person name="Inoue T."/>
            <person name="Honda A."/>
            <person name="Hattori M."/>
            <person name="Murai T."/>
            <person name="Xavier J.R."/>
            <person name="Hirose N."/>
            <person name="Honda K."/>
        </authorList>
    </citation>
    <scope>NUCLEOTIDE SEQUENCE [LARGE SCALE GENOMIC DNA]</scope>
    <source>
        <strain evidence="9 10">CE91-St30</strain>
    </source>
</reference>
<evidence type="ECO:0000256" key="1">
    <source>
        <dbReference type="ARBA" id="ARBA00004651"/>
    </source>
</evidence>
<feature type="transmembrane region" description="Helical" evidence="7">
    <location>
        <begin position="151"/>
        <end position="167"/>
    </location>
</feature>
<comment type="subcellular location">
    <subcellularLocation>
        <location evidence="1">Cell membrane</location>
        <topology evidence="1">Multi-pass membrane protein</topology>
    </subcellularLocation>
</comment>
<evidence type="ECO:0000256" key="6">
    <source>
        <dbReference type="ARBA" id="ARBA00023136"/>
    </source>
</evidence>